<dbReference type="OrthoDB" id="1646880at2"/>
<feature type="domain" description="HTH LytTR-type" evidence="3">
    <location>
        <begin position="144"/>
        <end position="243"/>
    </location>
</feature>
<gene>
    <name evidence="4" type="ORF">SAMN04488055_0211</name>
</gene>
<dbReference type="SUPFAM" id="SSF52172">
    <property type="entry name" value="CheY-like"/>
    <property type="match status" value="1"/>
</dbReference>
<keyword evidence="1" id="KW-0597">Phosphoprotein</keyword>
<dbReference type="RefSeq" id="WP_074237326.1">
    <property type="nucleotide sequence ID" value="NZ_FSRA01000001.1"/>
</dbReference>
<dbReference type="SMART" id="SM00850">
    <property type="entry name" value="LytTR"/>
    <property type="match status" value="1"/>
</dbReference>
<evidence type="ECO:0000313" key="4">
    <source>
        <dbReference type="EMBL" id="SIN65395.1"/>
    </source>
</evidence>
<dbReference type="InterPro" id="IPR046947">
    <property type="entry name" value="LytR-like"/>
</dbReference>
<evidence type="ECO:0000259" key="2">
    <source>
        <dbReference type="PROSITE" id="PS50110"/>
    </source>
</evidence>
<keyword evidence="5" id="KW-1185">Reference proteome</keyword>
<dbReference type="SMART" id="SM00448">
    <property type="entry name" value="REC"/>
    <property type="match status" value="1"/>
</dbReference>
<reference evidence="4 5" key="1">
    <citation type="submission" date="2016-11" db="EMBL/GenBank/DDBJ databases">
        <authorList>
            <person name="Jaros S."/>
            <person name="Januszkiewicz K."/>
            <person name="Wedrychowicz H."/>
        </authorList>
    </citation>
    <scope>NUCLEOTIDE SEQUENCE [LARGE SCALE GENOMIC DNA]</scope>
    <source>
        <strain evidence="4 5">DSM 24787</strain>
    </source>
</reference>
<dbReference type="InterPro" id="IPR007492">
    <property type="entry name" value="LytTR_DNA-bd_dom"/>
</dbReference>
<dbReference type="PROSITE" id="PS50930">
    <property type="entry name" value="HTH_LYTTR"/>
    <property type="match status" value="1"/>
</dbReference>
<feature type="domain" description="Response regulatory" evidence="2">
    <location>
        <begin position="3"/>
        <end position="116"/>
    </location>
</feature>
<dbReference type="GO" id="GO:0003677">
    <property type="term" value="F:DNA binding"/>
    <property type="evidence" value="ECO:0007669"/>
    <property type="project" value="InterPro"/>
</dbReference>
<evidence type="ECO:0000256" key="1">
    <source>
        <dbReference type="PROSITE-ProRule" id="PRU00169"/>
    </source>
</evidence>
<dbReference type="GO" id="GO:0000156">
    <property type="term" value="F:phosphorelay response regulator activity"/>
    <property type="evidence" value="ECO:0007669"/>
    <property type="project" value="InterPro"/>
</dbReference>
<dbReference type="InterPro" id="IPR011006">
    <property type="entry name" value="CheY-like_superfamily"/>
</dbReference>
<dbReference type="Gene3D" id="2.40.50.1020">
    <property type="entry name" value="LytTr DNA-binding domain"/>
    <property type="match status" value="1"/>
</dbReference>
<dbReference type="Gene3D" id="3.40.50.2300">
    <property type="match status" value="1"/>
</dbReference>
<feature type="modified residue" description="4-aspartylphosphate" evidence="1">
    <location>
        <position position="55"/>
    </location>
</feature>
<dbReference type="Pfam" id="PF04397">
    <property type="entry name" value="LytTR"/>
    <property type="match status" value="1"/>
</dbReference>
<dbReference type="STRING" id="536979.SAMN04488055_0211"/>
<dbReference type="Pfam" id="PF00072">
    <property type="entry name" value="Response_reg"/>
    <property type="match status" value="1"/>
</dbReference>
<dbReference type="AlphaFoldDB" id="A0A1N6D3M8"/>
<dbReference type="InterPro" id="IPR001789">
    <property type="entry name" value="Sig_transdc_resp-reg_receiver"/>
</dbReference>
<proteinExistence type="predicted"/>
<protein>
    <submittedName>
        <fullName evidence="4">Two component transcriptional regulator, LytTR family</fullName>
    </submittedName>
</protein>
<dbReference type="PANTHER" id="PTHR37299:SF1">
    <property type="entry name" value="STAGE 0 SPORULATION PROTEIN A HOMOLOG"/>
    <property type="match status" value="1"/>
</dbReference>
<dbReference type="PANTHER" id="PTHR37299">
    <property type="entry name" value="TRANSCRIPTIONAL REGULATOR-RELATED"/>
    <property type="match status" value="1"/>
</dbReference>
<sequence>MISAVIVDDEHYAAQALVTLLKKNCPDVNITAVCNNAKEAVKIIRELQPQLVFLDIEMPYLNGFELLEILAPVSFECIFTTSYDQYAIRAIRFSALDYLLKPVDPEDLKAAVNRVTGKKSPSLQQQMELLLSKFQQPRPVENRIALPTLEGLQIIQVDAILYCSSSSNYTIFNLADGQKLIISRTLKEIEEMLEEHRFLRVHHSYLVNLNEVRKYNRGEGGSLQMSDGASIDVSRSRKEMLLKKLQPGK</sequence>
<dbReference type="EMBL" id="FSRA01000001">
    <property type="protein sequence ID" value="SIN65395.1"/>
    <property type="molecule type" value="Genomic_DNA"/>
</dbReference>
<dbReference type="PROSITE" id="PS50110">
    <property type="entry name" value="RESPONSE_REGULATORY"/>
    <property type="match status" value="1"/>
</dbReference>
<evidence type="ECO:0000259" key="3">
    <source>
        <dbReference type="PROSITE" id="PS50930"/>
    </source>
</evidence>
<evidence type="ECO:0000313" key="5">
    <source>
        <dbReference type="Proteomes" id="UP000185003"/>
    </source>
</evidence>
<organism evidence="4 5">
    <name type="scientific">Chitinophaga niabensis</name>
    <dbReference type="NCBI Taxonomy" id="536979"/>
    <lineage>
        <taxon>Bacteria</taxon>
        <taxon>Pseudomonadati</taxon>
        <taxon>Bacteroidota</taxon>
        <taxon>Chitinophagia</taxon>
        <taxon>Chitinophagales</taxon>
        <taxon>Chitinophagaceae</taxon>
        <taxon>Chitinophaga</taxon>
    </lineage>
</organism>
<name>A0A1N6D3M8_9BACT</name>
<accession>A0A1N6D3M8</accession>
<dbReference type="Proteomes" id="UP000185003">
    <property type="component" value="Unassembled WGS sequence"/>
</dbReference>